<dbReference type="RefSeq" id="WP_023271596.1">
    <property type="nucleotide sequence ID" value="NZ_CABFLT010000082.1"/>
</dbReference>
<dbReference type="EMBL" id="QEWH01000052">
    <property type="protein sequence ID" value="RBA47011.1"/>
    <property type="molecule type" value="Genomic_DNA"/>
</dbReference>
<dbReference type="InterPro" id="IPR000525">
    <property type="entry name" value="Initiator_Rep_WH1"/>
</dbReference>
<evidence type="ECO:0000313" key="3">
    <source>
        <dbReference type="EMBL" id="RBA47011.1"/>
    </source>
</evidence>
<dbReference type="GO" id="GO:0006270">
    <property type="term" value="P:DNA replication initiation"/>
    <property type="evidence" value="ECO:0007669"/>
    <property type="project" value="InterPro"/>
</dbReference>
<dbReference type="SUPFAM" id="SSF46785">
    <property type="entry name" value="Winged helix' DNA-binding domain"/>
    <property type="match status" value="2"/>
</dbReference>
<dbReference type="InterPro" id="IPR036388">
    <property type="entry name" value="WH-like_DNA-bd_sf"/>
</dbReference>
<evidence type="ECO:0000259" key="2">
    <source>
        <dbReference type="Pfam" id="PF01051"/>
    </source>
</evidence>
<organism evidence="3 4">
    <name type="scientific">Acinetobacter junii</name>
    <dbReference type="NCBI Taxonomy" id="40215"/>
    <lineage>
        <taxon>Bacteria</taxon>
        <taxon>Pseudomonadati</taxon>
        <taxon>Pseudomonadota</taxon>
        <taxon>Gammaproteobacteria</taxon>
        <taxon>Moraxellales</taxon>
        <taxon>Moraxellaceae</taxon>
        <taxon>Acinetobacter</taxon>
    </lineage>
</organism>
<name>A0A365PJ06_ACIJU</name>
<feature type="domain" description="Initiator Rep protein WH1" evidence="2">
    <location>
        <begin position="5"/>
        <end position="153"/>
    </location>
</feature>
<dbReference type="AlphaFoldDB" id="A0A365PJ06"/>
<dbReference type="Proteomes" id="UP000253688">
    <property type="component" value="Unassembled WGS sequence"/>
</dbReference>
<dbReference type="Gene3D" id="1.10.10.10">
    <property type="entry name" value="Winged helix-like DNA-binding domain superfamily/Winged helix DNA-binding domain"/>
    <property type="match status" value="2"/>
</dbReference>
<dbReference type="Pfam" id="PF21205">
    <property type="entry name" value="Rep3_C"/>
    <property type="match status" value="1"/>
</dbReference>
<comment type="caution">
    <text evidence="3">The sequence shown here is derived from an EMBL/GenBank/DDBJ whole genome shotgun (WGS) entry which is preliminary data.</text>
</comment>
<accession>A0A365PJ06</accession>
<dbReference type="GO" id="GO:0003887">
    <property type="term" value="F:DNA-directed DNA polymerase activity"/>
    <property type="evidence" value="ECO:0007669"/>
    <property type="project" value="InterPro"/>
</dbReference>
<sequence length="307" mass="35091">MKDLVVKDNALINASYNLDLVEQRLVLLAIIEARQTGKGINANDALVIHASSYIENFGVEKHTAYAVLKEASKVLFDRRFTYQSLTDKGNVKTTHSRWVSEISYIDNEASVSLIFSPAVVPLITRLEERFTSYELKQVSQLTSRYATRLYELLVAWRSTGQTPVFEISEFRQQLGIADDEYTRSDNFKRRVLDIAISQINTFTDINVKSEQHKTGRSISGYSFSFKPKTSVKNISKTRSEQLELIGQLTDKQILLFSGRLAYEPTFASKYSKAGESYDDFIIRISRDLTDPKKIKEYSPYLKELGFK</sequence>
<evidence type="ECO:0000313" key="4">
    <source>
        <dbReference type="Proteomes" id="UP000253688"/>
    </source>
</evidence>
<comment type="similarity">
    <text evidence="1">Belongs to the initiator RepB protein family.</text>
</comment>
<gene>
    <name evidence="3" type="ORF">DC346_09640</name>
</gene>
<protein>
    <submittedName>
        <fullName evidence="3">RepB family plasmid replication initiator protein</fullName>
    </submittedName>
</protein>
<dbReference type="InterPro" id="IPR036390">
    <property type="entry name" value="WH_DNA-bd_sf"/>
</dbReference>
<proteinExistence type="inferred from homology"/>
<evidence type="ECO:0000256" key="1">
    <source>
        <dbReference type="ARBA" id="ARBA00038283"/>
    </source>
</evidence>
<dbReference type="NCBIfam" id="NF038290">
    <property type="entry name" value="repM_Acin"/>
    <property type="match status" value="1"/>
</dbReference>
<dbReference type="Pfam" id="PF01051">
    <property type="entry name" value="Rep3_N"/>
    <property type="match status" value="1"/>
</dbReference>
<reference evidence="3 4" key="1">
    <citation type="submission" date="2018-04" db="EMBL/GenBank/DDBJ databases">
        <title>Acinetobacter junii Genome sequencing and assembly.</title>
        <authorList>
            <person name="Su J."/>
            <person name="Rensing C."/>
            <person name="Mazhar H.S."/>
        </authorList>
    </citation>
    <scope>NUCLEOTIDE SEQUENCE [LARGE SCALE GENOMIC DNA]</scope>
    <source>
        <strain evidence="3 4">SC22</strain>
    </source>
</reference>